<dbReference type="InterPro" id="IPR017293">
    <property type="entry name" value="N-acetylmuramoyl-L-ala_amidase"/>
</dbReference>
<dbReference type="GO" id="GO:0071555">
    <property type="term" value="P:cell wall organization"/>
    <property type="evidence" value="ECO:0007669"/>
    <property type="project" value="UniProtKB-KW"/>
</dbReference>
<proteinExistence type="predicted"/>
<feature type="domain" description="SH3b" evidence="5">
    <location>
        <begin position="102"/>
        <end position="164"/>
    </location>
</feature>
<organism evidence="6 7">
    <name type="scientific">Halobacillus litoralis</name>
    <dbReference type="NCBI Taxonomy" id="45668"/>
    <lineage>
        <taxon>Bacteria</taxon>
        <taxon>Bacillati</taxon>
        <taxon>Bacillota</taxon>
        <taxon>Bacilli</taxon>
        <taxon>Bacillales</taxon>
        <taxon>Bacillaceae</taxon>
        <taxon>Halobacillus</taxon>
    </lineage>
</organism>
<dbReference type="PANTHER" id="PTHR30404:SF0">
    <property type="entry name" value="N-ACETYLMURAMOYL-L-ALANINE AMIDASE AMIC"/>
    <property type="match status" value="1"/>
</dbReference>
<evidence type="ECO:0000256" key="1">
    <source>
        <dbReference type="ARBA" id="ARBA00022801"/>
    </source>
</evidence>
<dbReference type="PANTHER" id="PTHR30404">
    <property type="entry name" value="N-ACETYLMURAMOYL-L-ALANINE AMIDASE"/>
    <property type="match status" value="1"/>
</dbReference>
<keyword evidence="4" id="KW-0812">Transmembrane</keyword>
<reference evidence="6 7" key="1">
    <citation type="submission" date="2019-11" db="EMBL/GenBank/DDBJ databases">
        <title>Genome sequences of 17 halophilic strains isolated from different environments.</title>
        <authorList>
            <person name="Furrow R.E."/>
        </authorList>
    </citation>
    <scope>NUCLEOTIDE SEQUENCE [LARGE SCALE GENOMIC DNA]</scope>
    <source>
        <strain evidence="6 7">SL-4</strain>
    </source>
</reference>
<feature type="domain" description="SH3b" evidence="5">
    <location>
        <begin position="35"/>
        <end position="96"/>
    </location>
</feature>
<dbReference type="SMART" id="SM00646">
    <property type="entry name" value="Ami_3"/>
    <property type="match status" value="1"/>
</dbReference>
<comment type="caution">
    <text evidence="6">The sequence shown here is derived from an EMBL/GenBank/DDBJ whole genome shotgun (WGS) entry which is preliminary data.</text>
</comment>
<keyword evidence="4" id="KW-0472">Membrane</keyword>
<evidence type="ECO:0000256" key="4">
    <source>
        <dbReference type="SAM" id="Phobius"/>
    </source>
</evidence>
<evidence type="ECO:0000313" key="7">
    <source>
        <dbReference type="Proteomes" id="UP000450457"/>
    </source>
</evidence>
<dbReference type="PROSITE" id="PS51781">
    <property type="entry name" value="SH3B"/>
    <property type="match status" value="4"/>
</dbReference>
<evidence type="ECO:0000256" key="2">
    <source>
        <dbReference type="ARBA" id="ARBA00023316"/>
    </source>
</evidence>
<evidence type="ECO:0000256" key="3">
    <source>
        <dbReference type="SAM" id="MobiDB-lite"/>
    </source>
</evidence>
<dbReference type="Gene3D" id="3.40.630.40">
    <property type="entry name" value="Zn-dependent exopeptidases"/>
    <property type="match status" value="1"/>
</dbReference>
<gene>
    <name evidence="6" type="ORF">GLW00_14295</name>
</gene>
<dbReference type="CDD" id="cd02696">
    <property type="entry name" value="MurNAc-LAA"/>
    <property type="match status" value="1"/>
</dbReference>
<dbReference type="GO" id="GO:0030288">
    <property type="term" value="C:outer membrane-bounded periplasmic space"/>
    <property type="evidence" value="ECO:0007669"/>
    <property type="project" value="TreeGrafter"/>
</dbReference>
<feature type="domain" description="SH3b" evidence="5">
    <location>
        <begin position="179"/>
        <end position="247"/>
    </location>
</feature>
<feature type="compositionally biased region" description="Basic and acidic residues" evidence="3">
    <location>
        <begin position="164"/>
        <end position="178"/>
    </location>
</feature>
<keyword evidence="2" id="KW-0961">Cell wall biogenesis/degradation</keyword>
<dbReference type="EMBL" id="WMFA01000005">
    <property type="protein sequence ID" value="MYL72029.1"/>
    <property type="molecule type" value="Genomic_DNA"/>
</dbReference>
<dbReference type="AlphaFoldDB" id="A0A845FDW4"/>
<dbReference type="SMART" id="SM00287">
    <property type="entry name" value="SH3b"/>
    <property type="match status" value="4"/>
</dbReference>
<name>A0A845FDW4_9BACI</name>
<protein>
    <submittedName>
        <fullName evidence="6">SH3 domain-containing protein</fullName>
    </submittedName>
</protein>
<dbReference type="Pfam" id="PF01520">
    <property type="entry name" value="Amidase_3"/>
    <property type="match status" value="1"/>
</dbReference>
<feature type="region of interest" description="Disordered" evidence="3">
    <location>
        <begin position="164"/>
        <end position="185"/>
    </location>
</feature>
<dbReference type="InterPro" id="IPR002508">
    <property type="entry name" value="MurNAc-LAA_cat"/>
</dbReference>
<dbReference type="SUPFAM" id="SSF53187">
    <property type="entry name" value="Zn-dependent exopeptidases"/>
    <property type="match status" value="1"/>
</dbReference>
<feature type="transmembrane region" description="Helical" evidence="4">
    <location>
        <begin position="9"/>
        <end position="28"/>
    </location>
</feature>
<keyword evidence="4" id="KW-1133">Transmembrane helix</keyword>
<keyword evidence="1" id="KW-0378">Hydrolase</keyword>
<evidence type="ECO:0000313" key="6">
    <source>
        <dbReference type="EMBL" id="MYL72029.1"/>
    </source>
</evidence>
<sequence length="512" mass="57745">METDKEVEYFLKKGIIFFILILGVLTFYETPYAYADKAVIQVDYLNVRTGPGTNYDRIGKVHTGETYKIIEEKDNWLKIQRSGKDGWVAKWLTKVKADQHITDRHYSKYDYLRIRSAPNLDGKIKGYLMKGDAVEPEKSDGKWVYIQKGNTNGWVHGDYLTKEAKQKQEPEKDEKADENPSSTVKGKVKVGTAVLNVRSENSTRGRILTRIRKGETYEYIAKKDRWYQIKYSSGKTGWVAGWLVNETDNEQTNTPASKNTYVSLNYNGTNLRSGPSTNYKIVGRGHKGDQFQVLSKEGQWYKISYESKTAYVAGWIVEETNQESTATTPATSNSLKGKTIMIDAGHGGRDPGAVGRGGSYEKTLTLDTAYLLKSQLESQGAKVLMTRTSDHYISLTIRTFHSNRSNADAFISLHYNAAPLNVVARGINSYYYSSKDKALADSLQSSIVSYTGLRDRGTKKGDFHVIRENNKPSVLLELGFLSDAREEQTIKTRSYQIKASQGIVEGLTHYFN</sequence>
<dbReference type="Proteomes" id="UP000450457">
    <property type="component" value="Unassembled WGS sequence"/>
</dbReference>
<evidence type="ECO:0000259" key="5">
    <source>
        <dbReference type="PROSITE" id="PS51781"/>
    </source>
</evidence>
<dbReference type="Gene3D" id="2.30.30.40">
    <property type="entry name" value="SH3 Domains"/>
    <property type="match status" value="4"/>
</dbReference>
<dbReference type="PIRSF" id="PIRSF037846">
    <property type="entry name" value="Autolysin_YrvJ_prd"/>
    <property type="match status" value="1"/>
</dbReference>
<dbReference type="InterPro" id="IPR003646">
    <property type="entry name" value="SH3-like_bac-type"/>
</dbReference>
<accession>A0A845FDW4</accession>
<feature type="domain" description="SH3b" evidence="5">
    <location>
        <begin position="257"/>
        <end position="320"/>
    </location>
</feature>
<dbReference type="Pfam" id="PF08239">
    <property type="entry name" value="SH3_3"/>
    <property type="match status" value="4"/>
</dbReference>
<dbReference type="InterPro" id="IPR050695">
    <property type="entry name" value="N-acetylmuramoyl_amidase_3"/>
</dbReference>
<dbReference type="GO" id="GO:0009253">
    <property type="term" value="P:peptidoglycan catabolic process"/>
    <property type="evidence" value="ECO:0007669"/>
    <property type="project" value="InterPro"/>
</dbReference>
<dbReference type="GO" id="GO:0008745">
    <property type="term" value="F:N-acetylmuramoyl-L-alanine amidase activity"/>
    <property type="evidence" value="ECO:0007669"/>
    <property type="project" value="InterPro"/>
</dbReference>